<protein>
    <submittedName>
        <fullName evidence="1">23S rRNA (Guanosine(2251)-2'-O)-methyltransferase RlmB</fullName>
    </submittedName>
</protein>
<evidence type="ECO:0000313" key="2">
    <source>
        <dbReference type="Proteomes" id="UP000616151"/>
    </source>
</evidence>
<comment type="caution">
    <text evidence="1">The sequence shown here is derived from an EMBL/GenBank/DDBJ whole genome shotgun (WGS) entry which is preliminary data.</text>
</comment>
<gene>
    <name evidence="1" type="primary">rlmB</name>
    <name evidence="1" type="ORF">JHL16_01270</name>
</gene>
<sequence>MSDHQKHQPGNDEIERLYGVHTVGEALKNPKRKFIKLLATKNAADRLAAEIAQARITIEPVLPRELDRLLGPEAVHQGLVLDCKPLRQPRLDEIPREGIVVLLDQVTDPHNVGAIMRSCAAFGVTALVATARHSPEASGVLLKSASGAYEHVPFTKVTNLSRAMAELRDYGFLLVGLDSEAAEDIGDARLSRPVALVLGAEGKGLRRLTRDTCDTVVRLDMPGLIKSLNVSNAAAIALYALHRSGGSPSEKAQA</sequence>
<organism evidence="1 2">
    <name type="scientific">Taklimakanibacter albus</name>
    <dbReference type="NCBI Taxonomy" id="2800327"/>
    <lineage>
        <taxon>Bacteria</taxon>
        <taxon>Pseudomonadati</taxon>
        <taxon>Pseudomonadota</taxon>
        <taxon>Alphaproteobacteria</taxon>
        <taxon>Hyphomicrobiales</taxon>
        <taxon>Aestuariivirgaceae</taxon>
        <taxon>Taklimakanibacter</taxon>
    </lineage>
</organism>
<dbReference type="Proteomes" id="UP000616151">
    <property type="component" value="Unassembled WGS sequence"/>
</dbReference>
<name>A0ACC5QXQ4_9HYPH</name>
<proteinExistence type="predicted"/>
<reference evidence="1" key="1">
    <citation type="submission" date="2021-01" db="EMBL/GenBank/DDBJ databases">
        <authorList>
            <person name="Sun Q."/>
        </authorList>
    </citation>
    <scope>NUCLEOTIDE SEQUENCE</scope>
    <source>
        <strain evidence="1">YIM B02566</strain>
    </source>
</reference>
<accession>A0ACC5QXQ4</accession>
<keyword evidence="2" id="KW-1185">Reference proteome</keyword>
<evidence type="ECO:0000313" key="1">
    <source>
        <dbReference type="EMBL" id="MBK1864968.1"/>
    </source>
</evidence>
<dbReference type="EMBL" id="JAENHL010000004">
    <property type="protein sequence ID" value="MBK1864968.1"/>
    <property type="molecule type" value="Genomic_DNA"/>
</dbReference>